<evidence type="ECO:0000313" key="1">
    <source>
        <dbReference type="EMBL" id="OXA97575.1"/>
    </source>
</evidence>
<dbReference type="AlphaFoldDB" id="A0A226HTN0"/>
<reference evidence="1 2" key="1">
    <citation type="submission" date="2016-11" db="EMBL/GenBank/DDBJ databases">
        <title>Whole genomes of Flavobacteriaceae.</title>
        <authorList>
            <person name="Stine C."/>
            <person name="Li C."/>
            <person name="Tadesse D."/>
        </authorList>
    </citation>
    <scope>NUCLEOTIDE SEQUENCE [LARGE SCALE GENOMIC DNA]</scope>
    <source>
        <strain evidence="1 2">CCUG 59446</strain>
    </source>
</reference>
<name>A0A226HTN0_9FLAO</name>
<dbReference type="Proteomes" id="UP000198336">
    <property type="component" value="Unassembled WGS sequence"/>
</dbReference>
<comment type="caution">
    <text evidence="1">The sequence shown here is derived from an EMBL/GenBank/DDBJ whole genome shotgun (WGS) entry which is preliminary data.</text>
</comment>
<dbReference type="EMBL" id="MUHA01000025">
    <property type="protein sequence ID" value="OXA97575.1"/>
    <property type="molecule type" value="Genomic_DNA"/>
</dbReference>
<organism evidence="1 2">
    <name type="scientific">Flavobacterium oncorhynchi</name>
    <dbReference type="NCBI Taxonomy" id="728056"/>
    <lineage>
        <taxon>Bacteria</taxon>
        <taxon>Pseudomonadati</taxon>
        <taxon>Bacteroidota</taxon>
        <taxon>Flavobacteriia</taxon>
        <taxon>Flavobacteriales</taxon>
        <taxon>Flavobacteriaceae</taxon>
        <taxon>Flavobacterium</taxon>
    </lineage>
</organism>
<accession>A0A226HTN0</accession>
<protein>
    <submittedName>
        <fullName evidence="1">Uncharacterized protein</fullName>
    </submittedName>
</protein>
<gene>
    <name evidence="1" type="ORF">B0A75_16590</name>
</gene>
<evidence type="ECO:0000313" key="2">
    <source>
        <dbReference type="Proteomes" id="UP000198336"/>
    </source>
</evidence>
<sequence>MGEIKPMRPNKTIRTHLSPAMRTSNYKALKNNTLKQQTNAFLKDNYFLFELKKLQFLKIRTSILFTQQIKLLDLF</sequence>
<keyword evidence="2" id="KW-1185">Reference proteome</keyword>
<proteinExistence type="predicted"/>